<proteinExistence type="predicted"/>
<evidence type="ECO:0000313" key="1">
    <source>
        <dbReference type="EMBL" id="MBA5778550.1"/>
    </source>
</evidence>
<dbReference type="RefSeq" id="WP_182166942.1">
    <property type="nucleotide sequence ID" value="NZ_JACFXV010000063.1"/>
</dbReference>
<dbReference type="InterPro" id="IPR017026">
    <property type="entry name" value="ImuA"/>
</dbReference>
<dbReference type="EMBL" id="JACFXV010000063">
    <property type="protein sequence ID" value="MBA5778550.1"/>
    <property type="molecule type" value="Genomic_DNA"/>
</dbReference>
<accession>A0A839AFC6</accession>
<reference evidence="1 2" key="1">
    <citation type="submission" date="2020-07" db="EMBL/GenBank/DDBJ databases">
        <title>Stappia sp., F7233, whole genome shotgun sequencing project.</title>
        <authorList>
            <person name="Jiang S."/>
            <person name="Liu Z.W."/>
            <person name="Du Z.J."/>
        </authorList>
    </citation>
    <scope>NUCLEOTIDE SEQUENCE [LARGE SCALE GENOMIC DNA]</scope>
    <source>
        <strain evidence="1 2">F7233</strain>
    </source>
</reference>
<dbReference type="AlphaFoldDB" id="A0A839AFC6"/>
<keyword evidence="2" id="KW-1185">Reference proteome</keyword>
<dbReference type="InterPro" id="IPR027417">
    <property type="entry name" value="P-loop_NTPase"/>
</dbReference>
<name>A0A839AFC6_9HYPH</name>
<comment type="caution">
    <text evidence="1">The sequence shown here is derived from an EMBL/GenBank/DDBJ whole genome shotgun (WGS) entry which is preliminary data.</text>
</comment>
<sequence length="293" mass="31450">MTAVEHVFPERPRLAELRRRVAAMEGRLTPEAQLAPAPAIAATRQGPARLRTGMEAFDRLFAAPGLARGALHEITAAETRQAGALSGFAAALAAQLAERHDGDLLWVVDPQVAREAGVPFADGLAAFGLDPARILLVTPRRIEDCLWALEEGARSSALFAVIGEIHGAPKALDLTATRRLSLKVRASGTTLFLLRHASRDEPTAALTRFCVSPRQSRPAQGGRAGRPGLVGAPAWRVRLEKNRDGRPGEVELEWDHVRRSFTAPADLEPLVSGAFDRPDRAAGGGEVVAFARR</sequence>
<protein>
    <submittedName>
        <fullName evidence="1">Inducible mutagenesis protein A</fullName>
    </submittedName>
</protein>
<dbReference type="PIRSF" id="PIRSF034285">
    <property type="entry name" value="UCP034285"/>
    <property type="match status" value="1"/>
</dbReference>
<dbReference type="Proteomes" id="UP000541109">
    <property type="component" value="Unassembled WGS sequence"/>
</dbReference>
<dbReference type="Gene3D" id="3.40.50.300">
    <property type="entry name" value="P-loop containing nucleotide triphosphate hydrolases"/>
    <property type="match status" value="1"/>
</dbReference>
<gene>
    <name evidence="1" type="ORF">H2509_15585</name>
</gene>
<evidence type="ECO:0000313" key="2">
    <source>
        <dbReference type="Proteomes" id="UP000541109"/>
    </source>
</evidence>
<organism evidence="1 2">
    <name type="scientific">Stappia albiluteola</name>
    <dbReference type="NCBI Taxonomy" id="2758565"/>
    <lineage>
        <taxon>Bacteria</taxon>
        <taxon>Pseudomonadati</taxon>
        <taxon>Pseudomonadota</taxon>
        <taxon>Alphaproteobacteria</taxon>
        <taxon>Hyphomicrobiales</taxon>
        <taxon>Stappiaceae</taxon>
        <taxon>Stappia</taxon>
    </lineage>
</organism>
<dbReference type="SUPFAM" id="SSF52540">
    <property type="entry name" value="P-loop containing nucleoside triphosphate hydrolases"/>
    <property type="match status" value="1"/>
</dbReference>